<organism evidence="2 3">
    <name type="scientific">Streptomyces tanashiensis</name>
    <dbReference type="NCBI Taxonomy" id="67367"/>
    <lineage>
        <taxon>Bacteria</taxon>
        <taxon>Bacillati</taxon>
        <taxon>Actinomycetota</taxon>
        <taxon>Actinomycetes</taxon>
        <taxon>Kitasatosporales</taxon>
        <taxon>Streptomycetaceae</taxon>
        <taxon>Streptomyces</taxon>
    </lineage>
</organism>
<dbReference type="GeneID" id="95597858"/>
<gene>
    <name evidence="2" type="ORF">LDH80_00400</name>
</gene>
<name>A0ABY6QNC9_9ACTN</name>
<dbReference type="EMBL" id="CP084204">
    <property type="protein sequence ID" value="UZX19301.1"/>
    <property type="molecule type" value="Genomic_DNA"/>
</dbReference>
<sequence length="185" mass="18975">MTGNVPARRSESDTLTVAVPAFGHTGFERWGVAGIAGSRAGFRSPTADGTGAAMSAAEPTVVDVDRSGAGCAAACPVTSPAISTPAVAVATTEAAARQAETLSNMHSSPFLQSSQDGHDHVTRPEETSAQMIKDLCDRSSHQAPRTPPAPTTPEGPATALRAAATLWLQWITNASIRDATGWNGP</sequence>
<reference evidence="2" key="1">
    <citation type="submission" date="2021-09" db="EMBL/GenBank/DDBJ databases">
        <title>Complete genome sequence and metabolic characterization of Streptomyces tanashiensis DSM 731 the producer of antibacterial Kalafungin and diverse secondary metabolites.</title>
        <authorList>
            <person name="Abbasi M.N."/>
            <person name="Anwar M.N."/>
            <person name="Alam K."/>
            <person name="Shoaib M."/>
            <person name="Lin Z."/>
            <person name="Hayat M."/>
            <person name="Ali M.I."/>
            <person name="Malik H.M.T."/>
            <person name="Ahmed I."/>
            <person name="Li A."/>
            <person name="Hailong Wang H."/>
            <person name="Zhang Y."/>
        </authorList>
    </citation>
    <scope>NUCLEOTIDE SEQUENCE</scope>
    <source>
        <strain evidence="2">Kala</strain>
    </source>
</reference>
<feature type="compositionally biased region" description="Basic and acidic residues" evidence="1">
    <location>
        <begin position="116"/>
        <end position="126"/>
    </location>
</feature>
<proteinExistence type="predicted"/>
<keyword evidence="3" id="KW-1185">Reference proteome</keyword>
<evidence type="ECO:0000313" key="3">
    <source>
        <dbReference type="Proteomes" id="UP001164506"/>
    </source>
</evidence>
<protein>
    <submittedName>
        <fullName evidence="2">Uncharacterized protein</fullName>
    </submittedName>
</protein>
<evidence type="ECO:0000313" key="2">
    <source>
        <dbReference type="EMBL" id="UZX19301.1"/>
    </source>
</evidence>
<dbReference type="RefSeq" id="WP_267257803.1">
    <property type="nucleotide sequence ID" value="NZ_CP084204.1"/>
</dbReference>
<accession>A0ABY6QNC9</accession>
<dbReference type="Proteomes" id="UP001164506">
    <property type="component" value="Chromosome"/>
</dbReference>
<evidence type="ECO:0000256" key="1">
    <source>
        <dbReference type="SAM" id="MobiDB-lite"/>
    </source>
</evidence>
<feature type="region of interest" description="Disordered" evidence="1">
    <location>
        <begin position="107"/>
        <end position="127"/>
    </location>
</feature>